<dbReference type="Proteomes" id="UP001195965">
    <property type="component" value="Chromosome"/>
</dbReference>
<evidence type="ECO:0000313" key="1">
    <source>
        <dbReference type="EMBL" id="XRI74309.1"/>
    </source>
</evidence>
<protein>
    <submittedName>
        <fullName evidence="1">NAD-dependent epimerase/dehydratase family protein</fullName>
    </submittedName>
</protein>
<keyword evidence="2" id="KW-1185">Reference proteome</keyword>
<sequence length="322" mass="35585">MKILVTGGSGLLGKSLIPQLIKSGHQVFALVRSASALEKVWDLGAQPIHGDLDDDTPLVLPKLDAVVHAAAMFRFSGSIQPFFRTNVDGTAKILAAAECAGAAHFVHISAAGVIMDESGSPILCADESAPTYSRYFSAYLVSKAQAEQLVLHANKPVFRTIILRPTALWGPGDQFSLDAENVYQVFDWLWTSGQLSESDIGRLPGYNIAAVINLALPTSANALPDESELITRRGIAYVHIPVSWERPEPYQLEQFFCTLKAFKGRNIWVHCAKNKRVSVFIYLYRRLCLAESEDVALYPMCAIWIPNPTWQAFIHLCLNIYH</sequence>
<organism evidence="1 2">
    <name type="scientific">Acidithiobacillus montserratensis</name>
    <dbReference type="NCBI Taxonomy" id="2729135"/>
    <lineage>
        <taxon>Bacteria</taxon>
        <taxon>Pseudomonadati</taxon>
        <taxon>Pseudomonadota</taxon>
        <taxon>Acidithiobacillia</taxon>
        <taxon>Acidithiobacillales</taxon>
        <taxon>Acidithiobacillaceae</taxon>
        <taxon>Acidithiobacillus</taxon>
    </lineage>
</organism>
<evidence type="ECO:0000313" key="2">
    <source>
        <dbReference type="Proteomes" id="UP001195965"/>
    </source>
</evidence>
<reference evidence="1 2" key="1">
    <citation type="journal article" date="2021" name="ISME J.">
        <title>Genomic evolution of the class Acidithiobacillia: deep-branching Proteobacteria living in extreme acidic conditions.</title>
        <authorList>
            <person name="Moya-Beltran A."/>
            <person name="Beard S."/>
            <person name="Rojas-Villalobos C."/>
            <person name="Issotta F."/>
            <person name="Gallardo Y."/>
            <person name="Ulloa R."/>
            <person name="Giaveno A."/>
            <person name="Degli Esposti M."/>
            <person name="Johnson D.B."/>
            <person name="Quatrini R."/>
        </authorList>
    </citation>
    <scope>NUCLEOTIDE SEQUENCE [LARGE SCALE GENOMIC DNA]</scope>
    <source>
        <strain evidence="1 2">GG1-14</strain>
    </source>
</reference>
<gene>
    <name evidence="1" type="ORF">HHS34_003680</name>
</gene>
<dbReference type="EMBL" id="CP127526">
    <property type="protein sequence ID" value="XRI74309.1"/>
    <property type="molecule type" value="Genomic_DNA"/>
</dbReference>
<proteinExistence type="predicted"/>
<accession>A0ACD5HHQ9</accession>
<name>A0ACD5HHQ9_9PROT</name>